<feature type="chain" id="PRO_5020300386" evidence="1">
    <location>
        <begin position="24"/>
        <end position="206"/>
    </location>
</feature>
<feature type="signal peptide" evidence="1">
    <location>
        <begin position="1"/>
        <end position="23"/>
    </location>
</feature>
<dbReference type="Proteomes" id="UP000294498">
    <property type="component" value="Unassembled WGS sequence"/>
</dbReference>
<dbReference type="PANTHER" id="PTHR34986:SF1">
    <property type="entry name" value="PROTEIN YIAL"/>
    <property type="match status" value="1"/>
</dbReference>
<proteinExistence type="predicted"/>
<evidence type="ECO:0000313" key="3">
    <source>
        <dbReference type="Proteomes" id="UP000294498"/>
    </source>
</evidence>
<reference evidence="2 3" key="1">
    <citation type="submission" date="2019-03" db="EMBL/GenBank/DDBJ databases">
        <title>Genomic Encyclopedia of Type Strains, Phase IV (KMG-IV): sequencing the most valuable type-strain genomes for metagenomic binning, comparative biology and taxonomic classification.</title>
        <authorList>
            <person name="Goeker M."/>
        </authorList>
    </citation>
    <scope>NUCLEOTIDE SEQUENCE [LARGE SCALE GENOMIC DNA]</scope>
    <source>
        <strain evidence="2 3">DSM 100059</strain>
    </source>
</reference>
<gene>
    <name evidence="2" type="ORF">EDB95_2137</name>
</gene>
<dbReference type="InterPro" id="IPR004375">
    <property type="entry name" value="NanQ/TabA/YiaL"/>
</dbReference>
<evidence type="ECO:0000256" key="1">
    <source>
        <dbReference type="SAM" id="SignalP"/>
    </source>
</evidence>
<dbReference type="GO" id="GO:0005829">
    <property type="term" value="C:cytosol"/>
    <property type="evidence" value="ECO:0007669"/>
    <property type="project" value="TreeGrafter"/>
</dbReference>
<dbReference type="RefSeq" id="WP_133993374.1">
    <property type="nucleotide sequence ID" value="NZ_SODV01000001.1"/>
</dbReference>
<keyword evidence="1" id="KW-0732">Signal</keyword>
<dbReference type="AlphaFoldDB" id="A0A4R8DT88"/>
<keyword evidence="3" id="KW-1185">Reference proteome</keyword>
<evidence type="ECO:0000313" key="2">
    <source>
        <dbReference type="EMBL" id="TDX01106.1"/>
    </source>
</evidence>
<sequence>MKTISIRLLLTLCLAAGALGLHAQDTTASYWTRHKAETWVHKGEWRKGLTGVNPHASVNPVDFALQYHRNPVLWDKVFAWIRTNDLQAIAPGKYPIDGDNAWAIVTQGPTKAMDTVKWESHRQYIDVHYVISGKERIGVASLDNATVTEPFTDKSDNAHYTVEGTFYTAEPGIFFLFFPHDVHRPGIIADGSPTDKKLVIKIRVSP</sequence>
<dbReference type="EMBL" id="SODV01000001">
    <property type="protein sequence ID" value="TDX01106.1"/>
    <property type="molecule type" value="Genomic_DNA"/>
</dbReference>
<dbReference type="Pfam" id="PF04074">
    <property type="entry name" value="DUF386"/>
    <property type="match status" value="1"/>
</dbReference>
<dbReference type="OrthoDB" id="9792756at2"/>
<dbReference type="SUPFAM" id="SSF51197">
    <property type="entry name" value="Clavaminate synthase-like"/>
    <property type="match status" value="1"/>
</dbReference>
<comment type="caution">
    <text evidence="2">The sequence shown here is derived from an EMBL/GenBank/DDBJ whole genome shotgun (WGS) entry which is preliminary data.</text>
</comment>
<name>A0A4R8DT88_9BACT</name>
<accession>A0A4R8DT88</accession>
<organism evidence="2 3">
    <name type="scientific">Dinghuibacter silviterrae</name>
    <dbReference type="NCBI Taxonomy" id="1539049"/>
    <lineage>
        <taxon>Bacteria</taxon>
        <taxon>Pseudomonadati</taxon>
        <taxon>Bacteroidota</taxon>
        <taxon>Chitinophagia</taxon>
        <taxon>Chitinophagales</taxon>
        <taxon>Chitinophagaceae</taxon>
        <taxon>Dinghuibacter</taxon>
    </lineage>
</organism>
<dbReference type="NCBIfam" id="TIGR00022">
    <property type="entry name" value="YhcH/YjgK/YiaL family protein"/>
    <property type="match status" value="1"/>
</dbReference>
<dbReference type="Gene3D" id="2.60.120.370">
    <property type="entry name" value="YhcH/YjgK/YiaL"/>
    <property type="match status" value="1"/>
</dbReference>
<dbReference type="InterPro" id="IPR037012">
    <property type="entry name" value="NanQ/TabA/YiaL_sf"/>
</dbReference>
<dbReference type="PANTHER" id="PTHR34986">
    <property type="entry name" value="EVOLVED BETA-GALACTOSIDASE SUBUNIT BETA"/>
    <property type="match status" value="1"/>
</dbReference>
<protein>
    <submittedName>
        <fullName evidence="2">YhcH/YjgK/YiaL family protein</fullName>
    </submittedName>
</protein>